<evidence type="ECO:0000313" key="2">
    <source>
        <dbReference type="EMBL" id="KAF7788344.1"/>
    </source>
</evidence>
<dbReference type="GeneID" id="61356386"/>
<evidence type="ECO:0000313" key="3">
    <source>
        <dbReference type="Proteomes" id="UP000016480"/>
    </source>
</evidence>
<comment type="caution">
    <text evidence="2">The sequence shown here is derived from an EMBL/GenBank/DDBJ whole genome shotgun (WGS) entry which is preliminary data.</text>
</comment>
<sequence length="144" mass="16191">MLLKDKLTLIGLAFGAIAMIVYWGFIESREPVSATGTLQQYECRYFGGKGKKFIHEFLIEGDEYTFTSKAACENFSKPIVGNQYSFYYFERLQGASDIVFFESVISKAQGEKEIGRSKQAIVLMALMFTVLFCVKLCKVKAGAE</sequence>
<dbReference type="RefSeq" id="WP_010383664.1">
    <property type="nucleotide sequence ID" value="NZ_AHCD03000026.1"/>
</dbReference>
<dbReference type="EMBL" id="AHCD03000026">
    <property type="protein sequence ID" value="KAF7788344.1"/>
    <property type="molecule type" value="Genomic_DNA"/>
</dbReference>
<protein>
    <recommendedName>
        <fullName evidence="4">DUF3592 domain-containing protein</fullName>
    </recommendedName>
</protein>
<name>A0A8T0CC39_9GAMM</name>
<feature type="transmembrane region" description="Helical" evidence="1">
    <location>
        <begin position="120"/>
        <end position="137"/>
    </location>
</feature>
<reference evidence="2 3" key="1">
    <citation type="journal article" date="2012" name="J. Bacteriol.">
        <title>Genome sequence of the cycloprodigiosin-producing bacterial strain Pseudoalteromonas rubra ATCC 29570(T).</title>
        <authorList>
            <person name="Xie B.B."/>
            <person name="Shu Y.L."/>
            <person name="Qin Q.L."/>
            <person name="Rong J.C."/>
            <person name="Zhang X.Y."/>
            <person name="Chen X.L."/>
            <person name="Zhou B.C."/>
            <person name="Zhang Y.Z."/>
        </authorList>
    </citation>
    <scope>NUCLEOTIDE SEQUENCE [LARGE SCALE GENOMIC DNA]</scope>
    <source>
        <strain evidence="2 3">DSM 6842</strain>
    </source>
</reference>
<keyword evidence="1" id="KW-0472">Membrane</keyword>
<organism evidence="2 3">
    <name type="scientific">Pseudoalteromonas rubra</name>
    <dbReference type="NCBI Taxonomy" id="43658"/>
    <lineage>
        <taxon>Bacteria</taxon>
        <taxon>Pseudomonadati</taxon>
        <taxon>Pseudomonadota</taxon>
        <taxon>Gammaproteobacteria</taxon>
        <taxon>Alteromonadales</taxon>
        <taxon>Pseudoalteromonadaceae</taxon>
        <taxon>Pseudoalteromonas</taxon>
    </lineage>
</organism>
<dbReference type="AlphaFoldDB" id="A0A8T0CC39"/>
<evidence type="ECO:0008006" key="4">
    <source>
        <dbReference type="Google" id="ProtNLM"/>
    </source>
</evidence>
<keyword evidence="1" id="KW-1133">Transmembrane helix</keyword>
<proteinExistence type="predicted"/>
<dbReference type="Proteomes" id="UP000016480">
    <property type="component" value="Unassembled WGS sequence"/>
</dbReference>
<accession>A0A8T0CC39</accession>
<evidence type="ECO:0000256" key="1">
    <source>
        <dbReference type="SAM" id="Phobius"/>
    </source>
</evidence>
<keyword evidence="1" id="KW-0812">Transmembrane</keyword>
<feature type="transmembrane region" description="Helical" evidence="1">
    <location>
        <begin position="7"/>
        <end position="26"/>
    </location>
</feature>
<gene>
    <name evidence="2" type="ORF">PRUB_a2979</name>
</gene>